<dbReference type="Proteomes" id="UP000054047">
    <property type="component" value="Unassembled WGS sequence"/>
</dbReference>
<reference evidence="1 2" key="1">
    <citation type="submission" date="2013-12" db="EMBL/GenBank/DDBJ databases">
        <title>Draft genome of the parsitic nematode Ancylostoma duodenale.</title>
        <authorList>
            <person name="Mitreva M."/>
        </authorList>
    </citation>
    <scope>NUCLEOTIDE SEQUENCE [LARGE SCALE GENOMIC DNA]</scope>
    <source>
        <strain evidence="1 2">Zhejiang</strain>
    </source>
</reference>
<evidence type="ECO:0000313" key="1">
    <source>
        <dbReference type="EMBL" id="KIH68632.1"/>
    </source>
</evidence>
<keyword evidence="2" id="KW-1185">Reference proteome</keyword>
<organism evidence="1 2">
    <name type="scientific">Ancylostoma duodenale</name>
    <dbReference type="NCBI Taxonomy" id="51022"/>
    <lineage>
        <taxon>Eukaryota</taxon>
        <taxon>Metazoa</taxon>
        <taxon>Ecdysozoa</taxon>
        <taxon>Nematoda</taxon>
        <taxon>Chromadorea</taxon>
        <taxon>Rhabditida</taxon>
        <taxon>Rhabditina</taxon>
        <taxon>Rhabditomorpha</taxon>
        <taxon>Strongyloidea</taxon>
        <taxon>Ancylostomatidae</taxon>
        <taxon>Ancylostomatinae</taxon>
        <taxon>Ancylostoma</taxon>
    </lineage>
</organism>
<accession>A0A0C2DZY5</accession>
<name>A0A0C2DZY5_9BILA</name>
<evidence type="ECO:0000313" key="2">
    <source>
        <dbReference type="Proteomes" id="UP000054047"/>
    </source>
</evidence>
<dbReference type="EMBL" id="KN726328">
    <property type="protein sequence ID" value="KIH68632.1"/>
    <property type="molecule type" value="Genomic_DNA"/>
</dbReference>
<protein>
    <submittedName>
        <fullName evidence="1">Uncharacterized protein</fullName>
    </submittedName>
</protein>
<proteinExistence type="predicted"/>
<dbReference type="AlphaFoldDB" id="A0A0C2DZY5"/>
<gene>
    <name evidence="1" type="ORF">ANCDUO_01031</name>
</gene>
<dbReference type="OrthoDB" id="10491192at2759"/>
<sequence length="122" mass="14021">MCDSLITSTFSSFSPVDFVEYVSTSSQHWSSSYYLIQGDQLMRAYIANDVVSDYGQVKELLAQFYRRAARKYGNDYFSSKKTKLSQEITRKPFFVKNTDEVIKFAEIFSTVMLSIASKRSTP</sequence>